<dbReference type="EMBL" id="NVSR01000019">
    <property type="protein sequence ID" value="PCI29135.1"/>
    <property type="molecule type" value="Genomic_DNA"/>
</dbReference>
<feature type="coiled-coil region" evidence="18">
    <location>
        <begin position="323"/>
        <end position="350"/>
    </location>
</feature>
<protein>
    <recommendedName>
        <fullName evidence="17">Cytochrome c oxidase subunit 2</fullName>
        <ecNumber evidence="17">7.1.1.9</ecNumber>
    </recommendedName>
</protein>
<evidence type="ECO:0000256" key="3">
    <source>
        <dbReference type="ARBA" id="ARBA00022448"/>
    </source>
</evidence>
<feature type="transmembrane region" description="Helical" evidence="20">
    <location>
        <begin position="59"/>
        <end position="83"/>
    </location>
</feature>
<evidence type="ECO:0000259" key="22">
    <source>
        <dbReference type="PROSITE" id="PS50999"/>
    </source>
</evidence>
<proteinExistence type="inferred from homology"/>
<dbReference type="InterPro" id="IPR001505">
    <property type="entry name" value="Copper_CuA"/>
</dbReference>
<evidence type="ECO:0000256" key="12">
    <source>
        <dbReference type="ARBA" id="ARBA00023008"/>
    </source>
</evidence>
<dbReference type="GO" id="GO:0020037">
    <property type="term" value="F:heme binding"/>
    <property type="evidence" value="ECO:0007669"/>
    <property type="project" value="InterPro"/>
</dbReference>
<dbReference type="PRINTS" id="PR01166">
    <property type="entry name" value="CYCOXIDASEII"/>
</dbReference>
<evidence type="ECO:0000259" key="23">
    <source>
        <dbReference type="PROSITE" id="PS51007"/>
    </source>
</evidence>
<dbReference type="GO" id="GO:0005507">
    <property type="term" value="F:copper ion binding"/>
    <property type="evidence" value="ECO:0007669"/>
    <property type="project" value="InterPro"/>
</dbReference>
<evidence type="ECO:0000256" key="18">
    <source>
        <dbReference type="SAM" id="Coils"/>
    </source>
</evidence>
<dbReference type="SUPFAM" id="SSF46626">
    <property type="entry name" value="Cytochrome c"/>
    <property type="match status" value="1"/>
</dbReference>
<dbReference type="InterPro" id="IPR014222">
    <property type="entry name" value="Cyt_c_oxidase_su2"/>
</dbReference>
<dbReference type="Gene3D" id="1.10.287.90">
    <property type="match status" value="1"/>
</dbReference>
<dbReference type="Pfam" id="PF02790">
    <property type="entry name" value="COX2_TM"/>
    <property type="match status" value="1"/>
</dbReference>
<dbReference type="SUPFAM" id="SSF81464">
    <property type="entry name" value="Cytochrome c oxidase subunit II-like, transmembrane region"/>
    <property type="match status" value="1"/>
</dbReference>
<dbReference type="InterPro" id="IPR009056">
    <property type="entry name" value="Cyt_c-like_dom"/>
</dbReference>
<keyword evidence="4 15" id="KW-0349">Heme</keyword>
<comment type="cofactor">
    <cofactor evidence="17">
        <name>Cu cation</name>
        <dbReference type="ChEBI" id="CHEBI:23378"/>
    </cofactor>
    <text evidence="17">Binds a copper A center.</text>
</comment>
<keyword evidence="3 16" id="KW-0813">Transport</keyword>
<keyword evidence="6 16" id="KW-0812">Transmembrane</keyword>
<dbReference type="InterPro" id="IPR036257">
    <property type="entry name" value="Cyt_c_oxidase_su2_TM_sf"/>
</dbReference>
<dbReference type="NCBIfam" id="TIGR02866">
    <property type="entry name" value="CoxB"/>
    <property type="match status" value="1"/>
</dbReference>
<keyword evidence="9 16" id="KW-0249">Electron transport</keyword>
<evidence type="ECO:0000256" key="11">
    <source>
        <dbReference type="ARBA" id="ARBA00023004"/>
    </source>
</evidence>
<reference evidence="25" key="1">
    <citation type="submission" date="2017-08" db="EMBL/GenBank/DDBJ databases">
        <title>A dynamic microbial community with high functional redundancy inhabits the cold, oxic subseafloor aquifer.</title>
        <authorList>
            <person name="Tully B.J."/>
            <person name="Wheat C.G."/>
            <person name="Glazer B.T."/>
            <person name="Huber J.A."/>
        </authorList>
    </citation>
    <scope>NUCLEOTIDE SEQUENCE [LARGE SCALE GENOMIC DNA]</scope>
</reference>
<dbReference type="PROSITE" id="PS50857">
    <property type="entry name" value="COX2_CUA"/>
    <property type="match status" value="1"/>
</dbReference>
<evidence type="ECO:0000256" key="20">
    <source>
        <dbReference type="SAM" id="Phobius"/>
    </source>
</evidence>
<evidence type="ECO:0000256" key="17">
    <source>
        <dbReference type="RuleBase" id="RU004024"/>
    </source>
</evidence>
<feature type="domain" description="Cytochrome oxidase subunit II copper A binding" evidence="21">
    <location>
        <begin position="158"/>
        <end position="285"/>
    </location>
</feature>
<dbReference type="Gene3D" id="2.60.40.420">
    <property type="entry name" value="Cupredoxins - blue copper proteins"/>
    <property type="match status" value="2"/>
</dbReference>
<comment type="subcellular location">
    <subcellularLocation>
        <location evidence="16">Cell membrane</location>
        <topology evidence="16">Multi-pass membrane protein</topology>
    </subcellularLocation>
    <subcellularLocation>
        <location evidence="1">Membrane</location>
        <topology evidence="1">Multi-pass membrane protein</topology>
    </subcellularLocation>
</comment>
<evidence type="ECO:0000256" key="14">
    <source>
        <dbReference type="ARBA" id="ARBA00024688"/>
    </source>
</evidence>
<comment type="function">
    <text evidence="14 17">Subunits I and II form the functional core of the enzyme complex. Electrons originating in cytochrome c are transferred via heme a and Cu(A) to the binuclear center formed by heme a3 and Cu(B).</text>
</comment>
<gene>
    <name evidence="24" type="primary">coxB</name>
    <name evidence="24" type="ORF">COB67_04785</name>
</gene>
<dbReference type="InterPro" id="IPR011759">
    <property type="entry name" value="Cyt_c_oxidase_su2_TM_dom"/>
</dbReference>
<evidence type="ECO:0000256" key="1">
    <source>
        <dbReference type="ARBA" id="ARBA00004141"/>
    </source>
</evidence>
<dbReference type="GO" id="GO:0005886">
    <property type="term" value="C:plasma membrane"/>
    <property type="evidence" value="ECO:0007669"/>
    <property type="project" value="UniProtKB-SubCell"/>
</dbReference>
<keyword evidence="5 16" id="KW-0679">Respiratory chain</keyword>
<dbReference type="PANTHER" id="PTHR22888:SF9">
    <property type="entry name" value="CYTOCHROME C OXIDASE SUBUNIT 2"/>
    <property type="match status" value="1"/>
</dbReference>
<evidence type="ECO:0000256" key="2">
    <source>
        <dbReference type="ARBA" id="ARBA00007866"/>
    </source>
</evidence>
<evidence type="ECO:0000256" key="13">
    <source>
        <dbReference type="ARBA" id="ARBA00023136"/>
    </source>
</evidence>
<dbReference type="InterPro" id="IPR045187">
    <property type="entry name" value="CcO_II"/>
</dbReference>
<evidence type="ECO:0000256" key="4">
    <source>
        <dbReference type="ARBA" id="ARBA00022617"/>
    </source>
</evidence>
<organism evidence="24 25">
    <name type="scientific">SAR324 cluster bacterium</name>
    <dbReference type="NCBI Taxonomy" id="2024889"/>
    <lineage>
        <taxon>Bacteria</taxon>
        <taxon>Deltaproteobacteria</taxon>
        <taxon>SAR324 cluster</taxon>
    </lineage>
</organism>
<comment type="caution">
    <text evidence="24">The sequence shown here is derived from an EMBL/GenBank/DDBJ whole genome shotgun (WGS) entry which is preliminary data.</text>
</comment>
<dbReference type="Pfam" id="PF00116">
    <property type="entry name" value="COX2"/>
    <property type="match status" value="1"/>
</dbReference>
<dbReference type="GO" id="GO:0042773">
    <property type="term" value="P:ATP synthesis coupled electron transport"/>
    <property type="evidence" value="ECO:0007669"/>
    <property type="project" value="TreeGrafter"/>
</dbReference>
<feature type="region of interest" description="Disordered" evidence="19">
    <location>
        <begin position="355"/>
        <end position="381"/>
    </location>
</feature>
<dbReference type="PROSITE" id="PS00078">
    <property type="entry name" value="COX2"/>
    <property type="match status" value="1"/>
</dbReference>
<evidence type="ECO:0000259" key="21">
    <source>
        <dbReference type="PROSITE" id="PS50857"/>
    </source>
</evidence>
<keyword evidence="10 20" id="KW-1133">Transmembrane helix</keyword>
<evidence type="ECO:0000256" key="6">
    <source>
        <dbReference type="ARBA" id="ARBA00022692"/>
    </source>
</evidence>
<dbReference type="InterPro" id="IPR036909">
    <property type="entry name" value="Cyt_c-like_dom_sf"/>
</dbReference>
<dbReference type="GO" id="GO:0016491">
    <property type="term" value="F:oxidoreductase activity"/>
    <property type="evidence" value="ECO:0007669"/>
    <property type="project" value="InterPro"/>
</dbReference>
<dbReference type="InterPro" id="IPR002429">
    <property type="entry name" value="CcO_II-like_C"/>
</dbReference>
<dbReference type="PROSITE" id="PS50999">
    <property type="entry name" value="COX2_TM"/>
    <property type="match status" value="1"/>
</dbReference>
<accession>A0A2A4T7M5</accession>
<dbReference type="AlphaFoldDB" id="A0A2A4T7M5"/>
<keyword evidence="8" id="KW-1278">Translocase</keyword>
<keyword evidence="11 15" id="KW-0408">Iron</keyword>
<feature type="domain" description="Cytochrome oxidase subunit II transmembrane region profile" evidence="22">
    <location>
        <begin position="37"/>
        <end position="132"/>
    </location>
</feature>
<evidence type="ECO:0000256" key="15">
    <source>
        <dbReference type="PROSITE-ProRule" id="PRU00433"/>
    </source>
</evidence>
<dbReference type="SUPFAM" id="SSF49503">
    <property type="entry name" value="Cupredoxins"/>
    <property type="match status" value="1"/>
</dbReference>
<dbReference type="Proteomes" id="UP000218113">
    <property type="component" value="Unassembled WGS sequence"/>
</dbReference>
<sequence length="468" mass="54270">MKTKIWVLLGGFWWIYPHLLFARETSKELHWAVRLFGLGTSPQSTILPANALSREVNDLYALLLYISVGIFSFVFLLFLYIIIRFNHKRGKEAQEIHGSTLLETTWTIIPFLILIVIAVPTVRLIFKIGTMPNLAAQEELVYRFPNEVDPTKRIQSYSRYLEVNVIGHQWWWEFEYVGYYSRQEGIDEPIFTPVKKVTANEAWLPLGVPIKLNLISEDVIHSFWVPRLAGKLDVLPGKENQMQFIVEEEGLYTGQCAEYCGASHALMRFQVRGVTAERFQQWVEWGLGDLEVESEAAERGMAAFGACVACHTLEGYRPYENRSSRIETAMGDYREELEEYKLEIKAFEQRKRAENPDLHPRDLLTDDDRPFLPEKPHPHRGEFRTIAPDLTDMRFRHYLLSGIEKNTKEVLKAWIENPPAIKPETENTVVTRMPPFKGMLEEQTIDDIVEFLRTLKYSDSVEPKLLSN</sequence>
<feature type="domain" description="Cytochrome c" evidence="23">
    <location>
        <begin position="295"/>
        <end position="456"/>
    </location>
</feature>
<dbReference type="PROSITE" id="PS51007">
    <property type="entry name" value="CYTC"/>
    <property type="match status" value="1"/>
</dbReference>
<evidence type="ECO:0000256" key="8">
    <source>
        <dbReference type="ARBA" id="ARBA00022967"/>
    </source>
</evidence>
<evidence type="ECO:0000313" key="24">
    <source>
        <dbReference type="EMBL" id="PCI29135.1"/>
    </source>
</evidence>
<evidence type="ECO:0000256" key="9">
    <source>
        <dbReference type="ARBA" id="ARBA00022982"/>
    </source>
</evidence>
<keyword evidence="13 20" id="KW-0472">Membrane</keyword>
<name>A0A2A4T7M5_9DELT</name>
<feature type="transmembrane region" description="Helical" evidence="20">
    <location>
        <begin position="104"/>
        <end position="126"/>
    </location>
</feature>
<evidence type="ECO:0000256" key="7">
    <source>
        <dbReference type="ARBA" id="ARBA00022723"/>
    </source>
</evidence>
<keyword evidence="7 15" id="KW-0479">Metal-binding</keyword>
<evidence type="ECO:0000256" key="10">
    <source>
        <dbReference type="ARBA" id="ARBA00022989"/>
    </source>
</evidence>
<comment type="similarity">
    <text evidence="2 16">Belongs to the cytochrome c oxidase subunit 2 family.</text>
</comment>
<evidence type="ECO:0000256" key="16">
    <source>
        <dbReference type="RuleBase" id="RU000456"/>
    </source>
</evidence>
<dbReference type="PANTHER" id="PTHR22888">
    <property type="entry name" value="CYTOCHROME C OXIDASE, SUBUNIT II"/>
    <property type="match status" value="1"/>
</dbReference>
<evidence type="ECO:0000313" key="25">
    <source>
        <dbReference type="Proteomes" id="UP000218113"/>
    </source>
</evidence>
<keyword evidence="12 17" id="KW-0186">Copper</keyword>
<dbReference type="EC" id="7.1.1.9" evidence="17"/>
<evidence type="ECO:0000256" key="19">
    <source>
        <dbReference type="SAM" id="MobiDB-lite"/>
    </source>
</evidence>
<keyword evidence="18" id="KW-0175">Coiled coil</keyword>
<comment type="catalytic activity">
    <reaction evidence="17">
        <text>4 Fe(II)-[cytochrome c] + O2 + 8 H(+)(in) = 4 Fe(III)-[cytochrome c] + 2 H2O + 4 H(+)(out)</text>
        <dbReference type="Rhea" id="RHEA:11436"/>
        <dbReference type="Rhea" id="RHEA-COMP:10350"/>
        <dbReference type="Rhea" id="RHEA-COMP:14399"/>
        <dbReference type="ChEBI" id="CHEBI:15377"/>
        <dbReference type="ChEBI" id="CHEBI:15378"/>
        <dbReference type="ChEBI" id="CHEBI:15379"/>
        <dbReference type="ChEBI" id="CHEBI:29033"/>
        <dbReference type="ChEBI" id="CHEBI:29034"/>
        <dbReference type="EC" id="7.1.1.9"/>
    </reaction>
</comment>
<dbReference type="GO" id="GO:0004129">
    <property type="term" value="F:cytochrome-c oxidase activity"/>
    <property type="evidence" value="ECO:0007669"/>
    <property type="project" value="UniProtKB-EC"/>
</dbReference>
<dbReference type="InterPro" id="IPR008972">
    <property type="entry name" value="Cupredoxin"/>
</dbReference>
<evidence type="ECO:0000256" key="5">
    <source>
        <dbReference type="ARBA" id="ARBA00022660"/>
    </source>
</evidence>